<name>A0A0F9CWV9_9ZZZZ</name>
<evidence type="ECO:0000313" key="1">
    <source>
        <dbReference type="EMBL" id="KKL10151.1"/>
    </source>
</evidence>
<sequence>AVWNGKAETESVELKSEFELCKVVVVEITTIGFTGTIDIQGKIHELSAFSNVPWVRQDQAAAQTPSMSQIAPSTDTAVYRYVICGYWRRLKLVMTRSAGSITVGVGGSSHGQLVPRIVVV</sequence>
<reference evidence="1" key="1">
    <citation type="journal article" date="2015" name="Nature">
        <title>Complex archaea that bridge the gap between prokaryotes and eukaryotes.</title>
        <authorList>
            <person name="Spang A."/>
            <person name="Saw J.H."/>
            <person name="Jorgensen S.L."/>
            <person name="Zaremba-Niedzwiedzka K."/>
            <person name="Martijn J."/>
            <person name="Lind A.E."/>
            <person name="van Eijk R."/>
            <person name="Schleper C."/>
            <person name="Guy L."/>
            <person name="Ettema T.J."/>
        </authorList>
    </citation>
    <scope>NUCLEOTIDE SEQUENCE</scope>
</reference>
<accession>A0A0F9CWV9</accession>
<feature type="non-terminal residue" evidence="1">
    <location>
        <position position="1"/>
    </location>
</feature>
<dbReference type="EMBL" id="LAZR01042181">
    <property type="protein sequence ID" value="KKL10151.1"/>
    <property type="molecule type" value="Genomic_DNA"/>
</dbReference>
<comment type="caution">
    <text evidence="1">The sequence shown here is derived from an EMBL/GenBank/DDBJ whole genome shotgun (WGS) entry which is preliminary data.</text>
</comment>
<protein>
    <submittedName>
        <fullName evidence="1">Uncharacterized protein</fullName>
    </submittedName>
</protein>
<proteinExistence type="predicted"/>
<dbReference type="AlphaFoldDB" id="A0A0F9CWV9"/>
<organism evidence="1">
    <name type="scientific">marine sediment metagenome</name>
    <dbReference type="NCBI Taxonomy" id="412755"/>
    <lineage>
        <taxon>unclassified sequences</taxon>
        <taxon>metagenomes</taxon>
        <taxon>ecological metagenomes</taxon>
    </lineage>
</organism>
<gene>
    <name evidence="1" type="ORF">LCGC14_2558700</name>
</gene>